<dbReference type="InterPro" id="IPR006530">
    <property type="entry name" value="YD"/>
</dbReference>
<dbReference type="NCBIfam" id="TIGR01643">
    <property type="entry name" value="YD_repeat_2x"/>
    <property type="match status" value="1"/>
</dbReference>
<reference evidence="1 2" key="1">
    <citation type="journal article" date="2010" name="Genome Biol. Evol.">
        <title>The sequence of a 1.8-mb bacterial linear plasmid reveals a rich evolutionary reservoir of secondary metabolic pathways.</title>
        <authorList>
            <person name="Medema M.H."/>
            <person name="Trefzer A."/>
            <person name="Kovalchuk A."/>
            <person name="van den Berg M."/>
            <person name="Mueller U."/>
            <person name="Heijne W."/>
            <person name="Wu L."/>
            <person name="Alam M.T."/>
            <person name="Ronning C.M."/>
            <person name="Nierman W.C."/>
            <person name="Bovenberg R.A.L."/>
            <person name="Breitling R."/>
            <person name="Takano E."/>
        </authorList>
    </citation>
    <scope>NUCLEOTIDE SEQUENCE [LARGE SCALE GENOMIC DNA]</scope>
    <source>
        <strain evidence="2">ATCC 27064 / DSM 738 / JCM 4710 / NBRC 13307 / NCIMB 12785 / NRRL 3585 / VKM Ac-602</strain>
    </source>
</reference>
<accession>E2Q5S8</accession>
<dbReference type="InterPro" id="IPR031325">
    <property type="entry name" value="RHS_repeat"/>
</dbReference>
<feature type="non-terminal residue" evidence="1">
    <location>
        <position position="189"/>
    </location>
</feature>
<dbReference type="Gene3D" id="2.180.10.10">
    <property type="entry name" value="RHS repeat-associated core"/>
    <property type="match status" value="1"/>
</dbReference>
<organism evidence="1 2">
    <name type="scientific">Streptomyces clavuligerus</name>
    <dbReference type="NCBI Taxonomy" id="1901"/>
    <lineage>
        <taxon>Bacteria</taxon>
        <taxon>Bacillati</taxon>
        <taxon>Actinomycetota</taxon>
        <taxon>Actinomycetes</taxon>
        <taxon>Kitasatosporales</taxon>
        <taxon>Streptomycetaceae</taxon>
        <taxon>Streptomyces</taxon>
    </lineage>
</organism>
<sequence length="189" mass="19922">MTFCSWGAILRRGRVWPTLTSAYDALGRLVGYTDANGATTATAYDALNRVVTTTSSAPYTLTYTYDTAAEPRGLATKVTDSVAGEFTSVYDADGQTVRQTLPGGVTMRQTNAPNGEAVARSYTLDGQEEPFFSSAATTTVHGELAERTGLTVADNAYDAAGRLVRSATTAQDGSADCALYSYTYNANGS</sequence>
<evidence type="ECO:0000313" key="1">
    <source>
        <dbReference type="EMBL" id="EFG09292.1"/>
    </source>
</evidence>
<dbReference type="AlphaFoldDB" id="E2Q5S8"/>
<evidence type="ECO:0000313" key="2">
    <source>
        <dbReference type="Proteomes" id="UP000002357"/>
    </source>
</evidence>
<protein>
    <submittedName>
        <fullName evidence="1">YD repeat-containing protein</fullName>
    </submittedName>
</protein>
<proteinExistence type="predicted"/>
<dbReference type="Pfam" id="PF05593">
    <property type="entry name" value="RHS_repeat"/>
    <property type="match status" value="1"/>
</dbReference>
<name>E2Q5S8_STRCL</name>
<dbReference type="EMBL" id="CM000913">
    <property type="protein sequence ID" value="EFG09292.1"/>
    <property type="molecule type" value="Genomic_DNA"/>
</dbReference>
<gene>
    <name evidence="1" type="ORF">SCLAV_4218</name>
</gene>
<dbReference type="Proteomes" id="UP000002357">
    <property type="component" value="Chromosome"/>
</dbReference>
<keyword evidence="2" id="KW-1185">Reference proteome</keyword>
<dbReference type="eggNOG" id="COG3209">
    <property type="taxonomic scope" value="Bacteria"/>
</dbReference>